<organism evidence="3 4">
    <name type="scientific">Microvirga aerilata</name>
    <dbReference type="NCBI Taxonomy" id="670292"/>
    <lineage>
        <taxon>Bacteria</taxon>
        <taxon>Pseudomonadati</taxon>
        <taxon>Pseudomonadota</taxon>
        <taxon>Alphaproteobacteria</taxon>
        <taxon>Hyphomicrobiales</taxon>
        <taxon>Methylobacteriaceae</taxon>
        <taxon>Microvirga</taxon>
    </lineage>
</organism>
<dbReference type="Proteomes" id="UP000605848">
    <property type="component" value="Unassembled WGS sequence"/>
</dbReference>
<dbReference type="InterPro" id="IPR011335">
    <property type="entry name" value="Restrct_endonuc-II-like"/>
</dbReference>
<gene>
    <name evidence="3" type="ORF">JKG68_14845</name>
</gene>
<feature type="domain" description="DUF559" evidence="2">
    <location>
        <begin position="23"/>
        <end position="125"/>
    </location>
</feature>
<sequence length="150" mass="16739">MLALTEPAMSWNQPPARSTSPRAKSNAGKLRRTLTEPEKRLWWHLRNRLPLSDTHFRRQVPIGSHIADFCCLGTRLVIEVDGGQHTSDQATAYDSRRTAYPASQGFHALHFTNAEVMLDITSVLDIPHAARVRTTPTPYPSPQGEGDLEA</sequence>
<evidence type="ECO:0000259" key="2">
    <source>
        <dbReference type="Pfam" id="PF04480"/>
    </source>
</evidence>
<dbReference type="Pfam" id="PF04480">
    <property type="entry name" value="DUF559"/>
    <property type="match status" value="1"/>
</dbReference>
<evidence type="ECO:0000313" key="3">
    <source>
        <dbReference type="EMBL" id="MBL0405247.1"/>
    </source>
</evidence>
<dbReference type="PANTHER" id="PTHR38590:SF1">
    <property type="entry name" value="BLL0828 PROTEIN"/>
    <property type="match status" value="1"/>
</dbReference>
<dbReference type="AlphaFoldDB" id="A0A936Z9C2"/>
<evidence type="ECO:0000256" key="1">
    <source>
        <dbReference type="SAM" id="MobiDB-lite"/>
    </source>
</evidence>
<protein>
    <submittedName>
        <fullName evidence="3">DUF559 domain-containing protein</fullName>
    </submittedName>
</protein>
<feature type="compositionally biased region" description="Polar residues" evidence="1">
    <location>
        <begin position="10"/>
        <end position="23"/>
    </location>
</feature>
<name>A0A936Z9C2_9HYPH</name>
<dbReference type="PANTHER" id="PTHR38590">
    <property type="entry name" value="BLL0828 PROTEIN"/>
    <property type="match status" value="1"/>
</dbReference>
<dbReference type="CDD" id="cd01038">
    <property type="entry name" value="Endonuclease_DUF559"/>
    <property type="match status" value="1"/>
</dbReference>
<reference evidence="3" key="1">
    <citation type="submission" date="2021-01" db="EMBL/GenBank/DDBJ databases">
        <title>Microvirga sp.</title>
        <authorList>
            <person name="Kim M.K."/>
        </authorList>
    </citation>
    <scope>NUCLEOTIDE SEQUENCE</scope>
    <source>
        <strain evidence="3">5420S-16</strain>
    </source>
</reference>
<dbReference type="RefSeq" id="WP_202060844.1">
    <property type="nucleotide sequence ID" value="NZ_JAEQMY010000019.1"/>
</dbReference>
<dbReference type="SUPFAM" id="SSF52980">
    <property type="entry name" value="Restriction endonuclease-like"/>
    <property type="match status" value="1"/>
</dbReference>
<comment type="caution">
    <text evidence="3">The sequence shown here is derived from an EMBL/GenBank/DDBJ whole genome shotgun (WGS) entry which is preliminary data.</text>
</comment>
<dbReference type="InterPro" id="IPR047216">
    <property type="entry name" value="Endonuclease_DUF559_bact"/>
</dbReference>
<proteinExistence type="predicted"/>
<feature type="region of interest" description="Disordered" evidence="1">
    <location>
        <begin position="1"/>
        <end position="29"/>
    </location>
</feature>
<accession>A0A936Z9C2</accession>
<keyword evidence="4" id="KW-1185">Reference proteome</keyword>
<evidence type="ECO:0000313" key="4">
    <source>
        <dbReference type="Proteomes" id="UP000605848"/>
    </source>
</evidence>
<dbReference type="Gene3D" id="3.40.960.10">
    <property type="entry name" value="VSR Endonuclease"/>
    <property type="match status" value="1"/>
</dbReference>
<dbReference type="InterPro" id="IPR007569">
    <property type="entry name" value="DUF559"/>
</dbReference>
<dbReference type="EMBL" id="JAEQMY010000019">
    <property type="protein sequence ID" value="MBL0405247.1"/>
    <property type="molecule type" value="Genomic_DNA"/>
</dbReference>